<name>A0ACC0VHT0_9STRA</name>
<dbReference type="EMBL" id="CM047588">
    <property type="protein sequence ID" value="KAI9905356.1"/>
    <property type="molecule type" value="Genomic_DNA"/>
</dbReference>
<proteinExistence type="predicted"/>
<accession>A0ACC0VHT0</accession>
<evidence type="ECO:0000313" key="2">
    <source>
        <dbReference type="Proteomes" id="UP001163321"/>
    </source>
</evidence>
<gene>
    <name evidence="1" type="ORF">PsorP6_014040</name>
</gene>
<reference evidence="1 2" key="1">
    <citation type="journal article" date="2022" name="bioRxiv">
        <title>The genome of the oomycete Peronosclerospora sorghi, a cosmopolitan pathogen of maize and sorghum, is inflated with dispersed pseudogenes.</title>
        <authorList>
            <person name="Fletcher K."/>
            <person name="Martin F."/>
            <person name="Isakeit T."/>
            <person name="Cavanaugh K."/>
            <person name="Magill C."/>
            <person name="Michelmore R."/>
        </authorList>
    </citation>
    <scope>NUCLEOTIDE SEQUENCE [LARGE SCALE GENOMIC DNA]</scope>
    <source>
        <strain evidence="1">P6</strain>
    </source>
</reference>
<dbReference type="Proteomes" id="UP001163321">
    <property type="component" value="Chromosome 9"/>
</dbReference>
<protein>
    <submittedName>
        <fullName evidence="1">Uncharacterized protein</fullName>
    </submittedName>
</protein>
<evidence type="ECO:0000313" key="1">
    <source>
        <dbReference type="EMBL" id="KAI9905356.1"/>
    </source>
</evidence>
<comment type="caution">
    <text evidence="1">The sequence shown here is derived from an EMBL/GenBank/DDBJ whole genome shotgun (WGS) entry which is preliminary data.</text>
</comment>
<organism evidence="1 2">
    <name type="scientific">Peronosclerospora sorghi</name>
    <dbReference type="NCBI Taxonomy" id="230839"/>
    <lineage>
        <taxon>Eukaryota</taxon>
        <taxon>Sar</taxon>
        <taxon>Stramenopiles</taxon>
        <taxon>Oomycota</taxon>
        <taxon>Peronosporomycetes</taxon>
        <taxon>Peronosporales</taxon>
        <taxon>Peronosporaceae</taxon>
        <taxon>Peronosclerospora</taxon>
    </lineage>
</organism>
<keyword evidence="2" id="KW-1185">Reference proteome</keyword>
<sequence length="378" mass="43039">MEEVMAAYKRLKGYVENVPDKVKQIEQTKKALSYLLTHDEPTKEKIEIVEQTVMMEKFNAPGGTKFCSLLNWNPQVDLQDMDCAHGIVLSKTVRVFCFITDGTVEERIAERADRKLYINAAIIQQGRLAQHNQKLSKDELMTIVRFGADKIFNARGSMITDEDIYAILSRGEERPESMKGKIEADMHHSIANFSLWGDNGNASVSSLYKCERELFSKDTNNGDMFPSIFIALPQRERKSNNNEDEYYRTQDPAKIPVVHDHQFSQKERMVSLLTKKTQVENRRKELVRLITEVKADETRVKAPKSKAVEVTETYLVNSLFVHYAHVRSKITSMTLFADIDAATQKIHRICSDATVDAAAVVYLMLSKTVGQCHLIGCH</sequence>